<dbReference type="InterPro" id="IPR009875">
    <property type="entry name" value="PilZ_domain"/>
</dbReference>
<dbReference type="EMBL" id="JACHGJ010000002">
    <property type="protein sequence ID" value="MBB6480194.1"/>
    <property type="molecule type" value="Genomic_DNA"/>
</dbReference>
<reference evidence="2 3" key="1">
    <citation type="submission" date="2020-08" db="EMBL/GenBank/DDBJ databases">
        <title>Genomic Encyclopedia of Type Strains, Phase IV (KMG-IV): sequencing the most valuable type-strain genomes for metagenomic binning, comparative biology and taxonomic classification.</title>
        <authorList>
            <person name="Goeker M."/>
        </authorList>
    </citation>
    <scope>NUCLEOTIDE SEQUENCE [LARGE SCALE GENOMIC DNA]</scope>
    <source>
        <strain evidence="2 3">DSM 2461</strain>
    </source>
</reference>
<keyword evidence="3" id="KW-1185">Reference proteome</keyword>
<comment type="caution">
    <text evidence="2">The sequence shown here is derived from an EMBL/GenBank/DDBJ whole genome shotgun (WGS) entry which is preliminary data.</text>
</comment>
<accession>A0A841R4X2</accession>
<evidence type="ECO:0000313" key="2">
    <source>
        <dbReference type="EMBL" id="MBB6480194.1"/>
    </source>
</evidence>
<evidence type="ECO:0000259" key="1">
    <source>
        <dbReference type="Pfam" id="PF07238"/>
    </source>
</evidence>
<feature type="domain" description="PilZ" evidence="1">
    <location>
        <begin position="140"/>
        <end position="217"/>
    </location>
</feature>
<dbReference type="GO" id="GO:0035438">
    <property type="term" value="F:cyclic-di-GMP binding"/>
    <property type="evidence" value="ECO:0007669"/>
    <property type="project" value="InterPro"/>
</dbReference>
<dbReference type="Proteomes" id="UP000587760">
    <property type="component" value="Unassembled WGS sequence"/>
</dbReference>
<dbReference type="Pfam" id="PF07238">
    <property type="entry name" value="PilZ"/>
    <property type="match status" value="1"/>
</dbReference>
<sequence length="230" mass="26087">MNRTIVLNWKDSDPAPDTLHKDREIYNAADQKEAYLYHIEHSDVDSYIINCSSLTIVDVKAIIRHIQYLNAIITIILYKADFGVFEPLLQGGTVFIASNMEEAASHLRATDKKVRSTNRIQWPLHGEYWESSPSDRKKERVMVTSISSGGCFLRSEKLEGLQAGDGISILFHFRNFDFLAEGSIVRINKGDGAASRGMAVSFKKVSPQTERYIQEIIDEKILSEIMDMIK</sequence>
<dbReference type="Gene3D" id="2.40.10.220">
    <property type="entry name" value="predicted glycosyltransferase like domains"/>
    <property type="match status" value="1"/>
</dbReference>
<gene>
    <name evidence="2" type="ORF">HNR50_001852</name>
</gene>
<organism evidence="2 3">
    <name type="scientific">Spirochaeta isovalerica</name>
    <dbReference type="NCBI Taxonomy" id="150"/>
    <lineage>
        <taxon>Bacteria</taxon>
        <taxon>Pseudomonadati</taxon>
        <taxon>Spirochaetota</taxon>
        <taxon>Spirochaetia</taxon>
        <taxon>Spirochaetales</taxon>
        <taxon>Spirochaetaceae</taxon>
        <taxon>Spirochaeta</taxon>
    </lineage>
</organism>
<name>A0A841R4X2_9SPIO</name>
<proteinExistence type="predicted"/>
<protein>
    <recommendedName>
        <fullName evidence="1">PilZ domain-containing protein</fullName>
    </recommendedName>
</protein>
<dbReference type="AlphaFoldDB" id="A0A841R4X2"/>
<evidence type="ECO:0000313" key="3">
    <source>
        <dbReference type="Proteomes" id="UP000587760"/>
    </source>
</evidence>
<dbReference type="RefSeq" id="WP_184746099.1">
    <property type="nucleotide sequence ID" value="NZ_JACHGJ010000002.1"/>
</dbReference>